<proteinExistence type="predicted"/>
<feature type="transmembrane region" description="Helical" evidence="6">
    <location>
        <begin position="361"/>
        <end position="380"/>
    </location>
</feature>
<dbReference type="InterPro" id="IPR002797">
    <property type="entry name" value="Polysacc_synth"/>
</dbReference>
<feature type="transmembrane region" description="Helical" evidence="6">
    <location>
        <begin position="125"/>
        <end position="143"/>
    </location>
</feature>
<evidence type="ECO:0000256" key="2">
    <source>
        <dbReference type="ARBA" id="ARBA00022475"/>
    </source>
</evidence>
<feature type="transmembrane region" description="Helical" evidence="6">
    <location>
        <begin position="54"/>
        <end position="72"/>
    </location>
</feature>
<dbReference type="EMBL" id="ACLR01000123">
    <property type="protein sequence ID" value="EEK16968.1"/>
    <property type="molecule type" value="Genomic_DNA"/>
</dbReference>
<feature type="transmembrane region" description="Helical" evidence="6">
    <location>
        <begin position="21"/>
        <end position="42"/>
    </location>
</feature>
<dbReference type="InterPro" id="IPR050833">
    <property type="entry name" value="Poly_Biosynth_Transport"/>
</dbReference>
<sequence length="415" mass="47063">MTPSRIKKALSEENKVVAGNFLFLFLLKGVDFLIPLLTLPYLLRVIGADGYGQIMFVLALINYFLSFAYYGFSLTGTRFVAANKHSKHRLQYIYTVVNSTRAFLCLISSLLIVILVFTIPSFRAYATLYILFIPMIWGGALLADWMYQGIERMKFIALLNTGLRLIFLVAVFAFIHDKGDLWIYPLSLSLAYIVCAIISHYLLKRILGLKFRLCRLRHITRMLKEDFPIFVNQFVPTLYNNTSGFILGLLAPISTVGIYYAIRKIADIFVTLTDLFTRAIFPNIVRNHSRFRVYSRSMLVVGFVYCLAPILLARLVFLYLNMPLEGNVVILAILMLGVLGIVFYDVYGVNYLIAKGHDKAVMSNTLIASLICFVLAYPMIQYLGILGAAINLSFARVLMGGGVFLQYRRKKSLAR</sequence>
<dbReference type="AlphaFoldDB" id="C2MBD5"/>
<dbReference type="PANTHER" id="PTHR30250">
    <property type="entry name" value="PST FAMILY PREDICTED COLANIC ACID TRANSPORTER"/>
    <property type="match status" value="1"/>
</dbReference>
<keyword evidence="3 6" id="KW-0812">Transmembrane</keyword>
<name>C2MBD5_9PORP</name>
<feature type="transmembrane region" description="Helical" evidence="6">
    <location>
        <begin position="328"/>
        <end position="349"/>
    </location>
</feature>
<evidence type="ECO:0000256" key="5">
    <source>
        <dbReference type="ARBA" id="ARBA00023136"/>
    </source>
</evidence>
<comment type="subcellular location">
    <subcellularLocation>
        <location evidence="1">Cell membrane</location>
        <topology evidence="1">Multi-pass membrane protein</topology>
    </subcellularLocation>
</comment>
<evidence type="ECO:0000313" key="7">
    <source>
        <dbReference type="EMBL" id="EEK16968.1"/>
    </source>
</evidence>
<dbReference type="Proteomes" id="UP000003303">
    <property type="component" value="Unassembled WGS sequence"/>
</dbReference>
<feature type="transmembrane region" description="Helical" evidence="6">
    <location>
        <begin position="386"/>
        <end position="405"/>
    </location>
</feature>
<gene>
    <name evidence="7" type="ORF">PORUE0001_0612</name>
</gene>
<dbReference type="RefSeq" id="WP_007365306.1">
    <property type="nucleotide sequence ID" value="NZ_ACLR01000123.1"/>
</dbReference>
<dbReference type="OrthoDB" id="9815702at2"/>
<dbReference type="STRING" id="596327.PORUE0001_0612"/>
<dbReference type="GO" id="GO:0005886">
    <property type="term" value="C:plasma membrane"/>
    <property type="evidence" value="ECO:0007669"/>
    <property type="project" value="UniProtKB-SubCell"/>
</dbReference>
<feature type="transmembrane region" description="Helical" evidence="6">
    <location>
        <begin position="297"/>
        <end position="322"/>
    </location>
</feature>
<dbReference type="eggNOG" id="COG2244">
    <property type="taxonomic scope" value="Bacteria"/>
</dbReference>
<dbReference type="PANTHER" id="PTHR30250:SF11">
    <property type="entry name" value="O-ANTIGEN TRANSPORTER-RELATED"/>
    <property type="match status" value="1"/>
</dbReference>
<comment type="caution">
    <text evidence="7">The sequence shown here is derived from an EMBL/GenBank/DDBJ whole genome shotgun (WGS) entry which is preliminary data.</text>
</comment>
<evidence type="ECO:0000313" key="8">
    <source>
        <dbReference type="Proteomes" id="UP000003303"/>
    </source>
</evidence>
<feature type="transmembrane region" description="Helical" evidence="6">
    <location>
        <begin position="92"/>
        <end position="119"/>
    </location>
</feature>
<evidence type="ECO:0000256" key="6">
    <source>
        <dbReference type="SAM" id="Phobius"/>
    </source>
</evidence>
<protein>
    <submittedName>
        <fullName evidence="7">Polysaccharide biosynthesis protein</fullName>
    </submittedName>
</protein>
<keyword evidence="8" id="KW-1185">Reference proteome</keyword>
<accession>C2MBD5</accession>
<keyword evidence="5 6" id="KW-0472">Membrane</keyword>
<organism evidence="7 8">
    <name type="scientific">Porphyromonas uenonis 60-3</name>
    <dbReference type="NCBI Taxonomy" id="596327"/>
    <lineage>
        <taxon>Bacteria</taxon>
        <taxon>Pseudomonadati</taxon>
        <taxon>Bacteroidota</taxon>
        <taxon>Bacteroidia</taxon>
        <taxon>Bacteroidales</taxon>
        <taxon>Porphyromonadaceae</taxon>
        <taxon>Porphyromonas</taxon>
    </lineage>
</organism>
<feature type="transmembrane region" description="Helical" evidence="6">
    <location>
        <begin position="181"/>
        <end position="203"/>
    </location>
</feature>
<dbReference type="Pfam" id="PF01943">
    <property type="entry name" value="Polysacc_synt"/>
    <property type="match status" value="1"/>
</dbReference>
<evidence type="ECO:0000256" key="3">
    <source>
        <dbReference type="ARBA" id="ARBA00022692"/>
    </source>
</evidence>
<evidence type="ECO:0000256" key="4">
    <source>
        <dbReference type="ARBA" id="ARBA00022989"/>
    </source>
</evidence>
<reference evidence="7 8" key="1">
    <citation type="submission" date="2009-04" db="EMBL/GenBank/DDBJ databases">
        <authorList>
            <person name="Sebastian Y."/>
            <person name="Madupu R."/>
            <person name="Durkin A.S."/>
            <person name="Torralba M."/>
            <person name="Methe B."/>
            <person name="Sutton G.G."/>
            <person name="Strausberg R.L."/>
            <person name="Nelson K.E."/>
        </authorList>
    </citation>
    <scope>NUCLEOTIDE SEQUENCE [LARGE SCALE GENOMIC DNA]</scope>
    <source>
        <strain evidence="7 8">60-3</strain>
    </source>
</reference>
<keyword evidence="4 6" id="KW-1133">Transmembrane helix</keyword>
<keyword evidence="2" id="KW-1003">Cell membrane</keyword>
<feature type="transmembrane region" description="Helical" evidence="6">
    <location>
        <begin position="155"/>
        <end position="175"/>
    </location>
</feature>
<evidence type="ECO:0000256" key="1">
    <source>
        <dbReference type="ARBA" id="ARBA00004651"/>
    </source>
</evidence>